<dbReference type="GO" id="GO:0006777">
    <property type="term" value="P:Mo-molybdopterin cofactor biosynthetic process"/>
    <property type="evidence" value="ECO:0007669"/>
    <property type="project" value="UniProtKB-KW"/>
</dbReference>
<evidence type="ECO:0000256" key="7">
    <source>
        <dbReference type="ARBA" id="ARBA00025448"/>
    </source>
</evidence>
<evidence type="ECO:0000256" key="2">
    <source>
        <dbReference type="ARBA" id="ARBA00005426"/>
    </source>
</evidence>
<organism evidence="14">
    <name type="scientific">Bacillus thuringiensis DB27</name>
    <dbReference type="NCBI Taxonomy" id="1431339"/>
    <lineage>
        <taxon>Bacteria</taxon>
        <taxon>Bacillati</taxon>
        <taxon>Bacillota</taxon>
        <taxon>Bacilli</taxon>
        <taxon>Bacillales</taxon>
        <taxon>Bacillaceae</taxon>
        <taxon>Bacillus</taxon>
        <taxon>Bacillus cereus group</taxon>
    </lineage>
</organism>
<dbReference type="InterPro" id="IPR036563">
    <property type="entry name" value="MoaE_sf"/>
</dbReference>
<dbReference type="PANTHER" id="PTHR23404">
    <property type="entry name" value="MOLYBDOPTERIN SYNTHASE RELATED"/>
    <property type="match status" value="1"/>
</dbReference>
<name>W8YF43_BACTU</name>
<dbReference type="Gene3D" id="3.90.1170.40">
    <property type="entry name" value="Molybdopterin biosynthesis MoaE subunit"/>
    <property type="match status" value="1"/>
</dbReference>
<dbReference type="FunFam" id="3.90.1170.40:FF:000003">
    <property type="entry name" value="Molybdopterin converting factor subunit 2"/>
    <property type="match status" value="1"/>
</dbReference>
<dbReference type="RefSeq" id="WP_050595372.1">
    <property type="nucleotide sequence ID" value="NZ_HG810017.1"/>
</dbReference>
<dbReference type="AlphaFoldDB" id="W8YF43"/>
<evidence type="ECO:0000256" key="3">
    <source>
        <dbReference type="ARBA" id="ARBA00011950"/>
    </source>
</evidence>
<evidence type="ECO:0000256" key="9">
    <source>
        <dbReference type="ARBA" id="ARBA00029745"/>
    </source>
</evidence>
<evidence type="ECO:0000256" key="11">
    <source>
        <dbReference type="ARBA" id="ARBA00030781"/>
    </source>
</evidence>
<dbReference type="InterPro" id="IPR003448">
    <property type="entry name" value="Mopterin_biosynth_MoaE"/>
</dbReference>
<dbReference type="EC" id="2.8.1.12" evidence="3"/>
<dbReference type="Pfam" id="PF02391">
    <property type="entry name" value="MoaE"/>
    <property type="match status" value="1"/>
</dbReference>
<comment type="catalytic activity">
    <reaction evidence="13">
        <text>2 [molybdopterin-synthase sulfur-carrier protein]-C-terminal-Gly-aminoethanethioate + cyclic pyranopterin phosphate + H2O = molybdopterin + 2 [molybdopterin-synthase sulfur-carrier protein]-C-terminal Gly-Gly + 2 H(+)</text>
        <dbReference type="Rhea" id="RHEA:26333"/>
        <dbReference type="Rhea" id="RHEA-COMP:12202"/>
        <dbReference type="Rhea" id="RHEA-COMP:19907"/>
        <dbReference type="ChEBI" id="CHEBI:15377"/>
        <dbReference type="ChEBI" id="CHEBI:15378"/>
        <dbReference type="ChEBI" id="CHEBI:58698"/>
        <dbReference type="ChEBI" id="CHEBI:59648"/>
        <dbReference type="ChEBI" id="CHEBI:90778"/>
        <dbReference type="ChEBI" id="CHEBI:232372"/>
        <dbReference type="EC" id="2.8.1.12"/>
    </reaction>
</comment>
<comment type="similarity">
    <text evidence="2">Belongs to the MoaE family.</text>
</comment>
<protein>
    <recommendedName>
        <fullName evidence="4">Molybdopterin synthase catalytic subunit</fullName>
        <ecNumber evidence="3">2.8.1.12</ecNumber>
    </recommendedName>
    <alternativeName>
        <fullName evidence="11">MPT synthase subunit 2</fullName>
    </alternativeName>
    <alternativeName>
        <fullName evidence="9">Molybdenum cofactor biosynthesis protein E</fullName>
    </alternativeName>
    <alternativeName>
        <fullName evidence="10">Molybdopterin-converting factor large subunit</fullName>
    </alternativeName>
    <alternativeName>
        <fullName evidence="12">Molybdopterin-converting factor subunit 2</fullName>
    </alternativeName>
</protein>
<dbReference type="GO" id="GO:0030366">
    <property type="term" value="F:molybdopterin synthase activity"/>
    <property type="evidence" value="ECO:0007669"/>
    <property type="project" value="UniProtKB-EC"/>
</dbReference>
<evidence type="ECO:0000256" key="13">
    <source>
        <dbReference type="ARBA" id="ARBA00049878"/>
    </source>
</evidence>
<dbReference type="Proteomes" id="UP000030682">
    <property type="component" value="Unassembled WGS sequence"/>
</dbReference>
<evidence type="ECO:0000256" key="10">
    <source>
        <dbReference type="ARBA" id="ARBA00030407"/>
    </source>
</evidence>
<evidence type="ECO:0000256" key="8">
    <source>
        <dbReference type="ARBA" id="ARBA00026066"/>
    </source>
</evidence>
<dbReference type="CDD" id="cd00756">
    <property type="entry name" value="MoaE"/>
    <property type="match status" value="1"/>
</dbReference>
<dbReference type="SUPFAM" id="SSF54690">
    <property type="entry name" value="Molybdopterin synthase subunit MoaE"/>
    <property type="match status" value="1"/>
</dbReference>
<evidence type="ECO:0000256" key="12">
    <source>
        <dbReference type="ARBA" id="ARBA00032474"/>
    </source>
</evidence>
<accession>W8YF43</accession>
<evidence type="ECO:0000256" key="6">
    <source>
        <dbReference type="ARBA" id="ARBA00023150"/>
    </source>
</evidence>
<reference evidence="14" key="1">
    <citation type="submission" date="2014-01" db="EMBL/GenBank/DDBJ databases">
        <title>Draft genome sequence of highly nematicidal Bacillus thuringiensis DB27.</title>
        <authorList>
            <person name="Iatsenko I."/>
            <person name="Pickard D."/>
            <person name="Corton C."/>
            <person name="Dougan G."/>
            <person name="Sommer R.J."/>
        </authorList>
    </citation>
    <scope>NUCLEOTIDE SEQUENCE [LARGE SCALE GENOMIC DNA]</scope>
    <source>
        <strain evidence="14">DB27</strain>
    </source>
</reference>
<proteinExistence type="inferred from homology"/>
<evidence type="ECO:0000256" key="1">
    <source>
        <dbReference type="ARBA" id="ARBA00005046"/>
    </source>
</evidence>
<evidence type="ECO:0000256" key="5">
    <source>
        <dbReference type="ARBA" id="ARBA00022679"/>
    </source>
</evidence>
<sequence length="167" mass="19509">MEQVLFEIVDNPILVEEVTNKVARREAGAITTFIGTVRELTKGKRTLHLEYEAYKPMAVKQLMRIGEEISERWPDTKVAITHRVGRLEIMDIAVVIAVSSPHRKVAYEANEYAIERIKRIVPIWKKEFWEDGTMWIGDQLENTPYPEGKPKKEEWENDYNFIVCKFA</sequence>
<keyword evidence="5" id="KW-0808">Transferase</keyword>
<comment type="subunit">
    <text evidence="8">Heterotetramer of 2 MoaD subunits and 2 MoaE subunits. Also stable as homodimer. The enzyme changes between these two forms during catalysis.</text>
</comment>
<evidence type="ECO:0000313" key="14">
    <source>
        <dbReference type="EMBL" id="CDN37031.1"/>
    </source>
</evidence>
<comment type="function">
    <text evidence="7">Converts molybdopterin precursor Z into molybdopterin. This requires the incorporation of two sulfur atoms into precursor Z to generate a dithiolene group. The sulfur is provided by MoaD.</text>
</comment>
<evidence type="ECO:0000256" key="4">
    <source>
        <dbReference type="ARBA" id="ARBA00013858"/>
    </source>
</evidence>
<dbReference type="HOGENOM" id="CLU_089568_1_2_9"/>
<keyword evidence="6" id="KW-0501">Molybdenum cofactor biosynthesis</keyword>
<dbReference type="EMBL" id="HG810017">
    <property type="protein sequence ID" value="CDN37031.1"/>
    <property type="molecule type" value="Genomic_DNA"/>
</dbReference>
<comment type="pathway">
    <text evidence="1">Cofactor biosynthesis; molybdopterin biosynthesis.</text>
</comment>
<gene>
    <name evidence="14" type="ORF">BTDB27_003373</name>
</gene>
<reference evidence="14" key="2">
    <citation type="submission" date="2014-01" db="EMBL/GenBank/DDBJ databases">
        <authorList>
            <person name="Aslett M."/>
        </authorList>
    </citation>
    <scope>NUCLEOTIDE SEQUENCE [LARGE SCALE GENOMIC DNA]</scope>
    <source>
        <strain evidence="14">DB27</strain>
    </source>
</reference>